<dbReference type="AlphaFoldDB" id="A0A450TWC8"/>
<accession>A0A450TWC8</accession>
<dbReference type="Pfam" id="PF20454">
    <property type="entry name" value="GpA_nuclease"/>
    <property type="match status" value="1"/>
</dbReference>
<feature type="region of interest" description="Disordered" evidence="1">
    <location>
        <begin position="529"/>
        <end position="562"/>
    </location>
</feature>
<evidence type="ECO:0000256" key="1">
    <source>
        <dbReference type="SAM" id="MobiDB-lite"/>
    </source>
</evidence>
<reference evidence="4" key="1">
    <citation type="submission" date="2019-02" db="EMBL/GenBank/DDBJ databases">
        <authorList>
            <person name="Gruber-Vodicka R. H."/>
            <person name="Seah K. B. B."/>
        </authorList>
    </citation>
    <scope>NUCLEOTIDE SEQUENCE</scope>
    <source>
        <strain evidence="4">BECK_BZ131</strain>
    </source>
</reference>
<dbReference type="InterPro" id="IPR046453">
    <property type="entry name" value="GpA_ATPase"/>
</dbReference>
<evidence type="ECO:0000259" key="2">
    <source>
        <dbReference type="Pfam" id="PF05876"/>
    </source>
</evidence>
<evidence type="ECO:0000259" key="3">
    <source>
        <dbReference type="Pfam" id="PF20454"/>
    </source>
</evidence>
<protein>
    <submittedName>
        <fullName evidence="4">Phage terminase, large subunit GpA</fullName>
    </submittedName>
</protein>
<dbReference type="InterPro" id="IPR046454">
    <property type="entry name" value="GpA_endonuclease"/>
</dbReference>
<dbReference type="GO" id="GO:0016887">
    <property type="term" value="F:ATP hydrolysis activity"/>
    <property type="evidence" value="ECO:0007669"/>
    <property type="project" value="InterPro"/>
</dbReference>
<feature type="domain" description="Terminase large subunit GpA endonuclease" evidence="3">
    <location>
        <begin position="207"/>
        <end position="513"/>
    </location>
</feature>
<dbReference type="GO" id="GO:0004519">
    <property type="term" value="F:endonuclease activity"/>
    <property type="evidence" value="ECO:0007669"/>
    <property type="project" value="InterPro"/>
</dbReference>
<sequence length="562" mass="63189">MPSVRATQVLSGLIDTSGSRKSGQRVNYKQFPGGFLKLASANAIADLKSTPVPLVIIEEPDDTSESVSDQGDAIRIVMERRKRQRRSKVILGGTPSVAGLSRVEEFIALSDRRVLPIRCHECNGSHVLDWENVRWDDREEGVSHEVYGLALPESAFYACPLCGAIWSDYRRKENILDTVRAAFESGDPWCGWEATSETSGGVVGFTELNELYVCMPGTSLADVVRDFLQAEHDAALGDDSGRIVFTNSKLGRPYEYKGDQAGEEDLRARAMDYPEGIVPRGGLLVTIGVDVQHDRLAVIVRAWGREEESWLVHWGELYAENTCVDRNDAVWEALDRLVFSPFEYENGNRLRAKAISIDSGDGNTNDAVYYWVRTRSARHSHVRIMAIKGASDRQDPEIFATPRLKSIDHHRPDKQTKADRHGVKVYIVGTNRAKDWLDGQMKLEARGIGRWHYYRKVRADYFEQITSEVKAPHKSIKYRLVWQLKSGRRNEALDGEVYALHAARAVRVHLMRPAQWAELERAVTQMSLFQEDPSPPDRDLSGTENTGEGKPSLAELARKLNG</sequence>
<feature type="domain" description="Phage terminase large subunit GpA ATPase" evidence="2">
    <location>
        <begin position="2"/>
        <end position="175"/>
    </location>
</feature>
<proteinExistence type="predicted"/>
<dbReference type="Pfam" id="PF05876">
    <property type="entry name" value="GpA_ATPase"/>
    <property type="match status" value="1"/>
</dbReference>
<name>A0A450TWC8_9GAMM</name>
<evidence type="ECO:0000313" key="4">
    <source>
        <dbReference type="EMBL" id="VFJ73229.1"/>
    </source>
</evidence>
<organism evidence="4">
    <name type="scientific">Candidatus Kentrum sp. FW</name>
    <dbReference type="NCBI Taxonomy" id="2126338"/>
    <lineage>
        <taxon>Bacteria</taxon>
        <taxon>Pseudomonadati</taxon>
        <taxon>Pseudomonadota</taxon>
        <taxon>Gammaproteobacteria</taxon>
        <taxon>Candidatus Kentrum</taxon>
    </lineage>
</organism>
<dbReference type="EMBL" id="CAADFE010000047">
    <property type="protein sequence ID" value="VFJ73229.1"/>
    <property type="molecule type" value="Genomic_DNA"/>
</dbReference>
<gene>
    <name evidence="4" type="ORF">BECKFW1821C_GA0114237_104720</name>
</gene>